<feature type="non-terminal residue" evidence="1">
    <location>
        <position position="66"/>
    </location>
</feature>
<evidence type="ECO:0000313" key="1">
    <source>
        <dbReference type="EMBL" id="SVE27703.1"/>
    </source>
</evidence>
<organism evidence="1">
    <name type="scientific">marine metagenome</name>
    <dbReference type="NCBI Taxonomy" id="408172"/>
    <lineage>
        <taxon>unclassified sequences</taxon>
        <taxon>metagenomes</taxon>
        <taxon>ecological metagenomes</taxon>
    </lineage>
</organism>
<reference evidence="1" key="1">
    <citation type="submission" date="2018-05" db="EMBL/GenBank/DDBJ databases">
        <authorList>
            <person name="Lanie J.A."/>
            <person name="Ng W.-L."/>
            <person name="Kazmierczak K.M."/>
            <person name="Andrzejewski T.M."/>
            <person name="Davidsen T.M."/>
            <person name="Wayne K.J."/>
            <person name="Tettelin H."/>
            <person name="Glass J.I."/>
            <person name="Rusch D."/>
            <person name="Podicherti R."/>
            <person name="Tsui H.-C.T."/>
            <person name="Winkler M.E."/>
        </authorList>
    </citation>
    <scope>NUCLEOTIDE SEQUENCE</scope>
</reference>
<accession>A0A383C6M7</accession>
<dbReference type="AlphaFoldDB" id="A0A383C6M7"/>
<protein>
    <submittedName>
        <fullName evidence="1">Uncharacterized protein</fullName>
    </submittedName>
</protein>
<sequence length="66" mass="8190">PWVNGELYPWLKGWRGWVLIRNVWERRVSERRCPFRNQTARRREAKIDAGSLCFSCRWQGWWRCHS</sequence>
<name>A0A383C6M7_9ZZZZ</name>
<feature type="non-terminal residue" evidence="1">
    <location>
        <position position="1"/>
    </location>
</feature>
<dbReference type="EMBL" id="UINC01206190">
    <property type="protein sequence ID" value="SVE27703.1"/>
    <property type="molecule type" value="Genomic_DNA"/>
</dbReference>
<gene>
    <name evidence="1" type="ORF">METZ01_LOCUS480557</name>
</gene>
<proteinExistence type="predicted"/>